<keyword evidence="1" id="KW-0472">Membrane</keyword>
<evidence type="ECO:0000313" key="3">
    <source>
        <dbReference type="Proteomes" id="UP000194841"/>
    </source>
</evidence>
<gene>
    <name evidence="2" type="ORF">B1199_03845</name>
</gene>
<keyword evidence="3" id="KW-1185">Reference proteome</keyword>
<evidence type="ECO:0000256" key="1">
    <source>
        <dbReference type="SAM" id="Phobius"/>
    </source>
</evidence>
<comment type="caution">
    <text evidence="2">The sequence shown here is derived from an EMBL/GenBank/DDBJ whole genome shotgun (WGS) entry which is preliminary data.</text>
</comment>
<proteinExistence type="predicted"/>
<reference evidence="2 3" key="1">
    <citation type="submission" date="2017-02" db="EMBL/GenBank/DDBJ databases">
        <title>Pseudoalteromonas ulvae TC14 Genome.</title>
        <authorList>
            <person name="Molmeret M."/>
        </authorList>
    </citation>
    <scope>NUCLEOTIDE SEQUENCE [LARGE SCALE GENOMIC DNA]</scope>
    <source>
        <strain evidence="2">TC14</strain>
    </source>
</reference>
<dbReference type="RefSeq" id="WP_086742804.1">
    <property type="nucleotide sequence ID" value="NZ_MWPV01000001.1"/>
</dbReference>
<evidence type="ECO:0000313" key="2">
    <source>
        <dbReference type="EMBL" id="OUL59412.1"/>
    </source>
</evidence>
<sequence>MNKSKQSGVVLVAALVMIIAVTGIAVSLMSSSTLDLKMVNAAQESETAEMTIKGDAELSLRSAMDLAANSPLIKGDGQFTDAGMSIKHQNADPKSTITLFNEQTGPEETPCPRRFAPTPGIVCNPLRIRASIKYGVGDKHEAVVQSGILQEIGSANQ</sequence>
<name>A0A244CUV6_PSEDV</name>
<accession>A0A244CUV6</accession>
<feature type="transmembrane region" description="Helical" evidence="1">
    <location>
        <begin position="6"/>
        <end position="28"/>
    </location>
</feature>
<protein>
    <recommendedName>
        <fullName evidence="4">Pilus assembly protein PilX</fullName>
    </recommendedName>
</protein>
<dbReference type="AlphaFoldDB" id="A0A244CUV6"/>
<organism evidence="2 3">
    <name type="scientific">Pseudoalteromonas ulvae</name>
    <dbReference type="NCBI Taxonomy" id="107327"/>
    <lineage>
        <taxon>Bacteria</taxon>
        <taxon>Pseudomonadati</taxon>
        <taxon>Pseudomonadota</taxon>
        <taxon>Gammaproteobacteria</taxon>
        <taxon>Alteromonadales</taxon>
        <taxon>Pseudoalteromonadaceae</taxon>
        <taxon>Pseudoalteromonas</taxon>
    </lineage>
</organism>
<evidence type="ECO:0008006" key="4">
    <source>
        <dbReference type="Google" id="ProtNLM"/>
    </source>
</evidence>
<dbReference type="Proteomes" id="UP000194841">
    <property type="component" value="Unassembled WGS sequence"/>
</dbReference>
<keyword evidence="1" id="KW-0812">Transmembrane</keyword>
<dbReference type="EMBL" id="MWPV01000001">
    <property type="protein sequence ID" value="OUL59412.1"/>
    <property type="molecule type" value="Genomic_DNA"/>
</dbReference>
<keyword evidence="1" id="KW-1133">Transmembrane helix</keyword>
<dbReference type="OrthoDB" id="6311231at2"/>